<dbReference type="InterPro" id="IPR011096">
    <property type="entry name" value="FTP_domain"/>
</dbReference>
<feature type="active site" evidence="11">
    <location>
        <position position="456"/>
    </location>
</feature>
<dbReference type="AlphaFoldDB" id="A0A4P9XWW0"/>
<evidence type="ECO:0000256" key="4">
    <source>
        <dbReference type="ARBA" id="ARBA00022670"/>
    </source>
</evidence>
<evidence type="ECO:0000256" key="7">
    <source>
        <dbReference type="ARBA" id="ARBA00022801"/>
    </source>
</evidence>
<gene>
    <name evidence="15" type="ORF">THASP1DRAFT_22090</name>
</gene>
<evidence type="ECO:0000313" key="15">
    <source>
        <dbReference type="EMBL" id="RKP10151.1"/>
    </source>
</evidence>
<feature type="chain" id="PRO_5020900589" description="Extracellular metalloproteinase" evidence="13">
    <location>
        <begin position="21"/>
        <end position="689"/>
    </location>
</feature>
<dbReference type="PRINTS" id="PR00999">
    <property type="entry name" value="FUNGALYSIN"/>
</dbReference>
<dbReference type="EMBL" id="KZ992467">
    <property type="protein sequence ID" value="RKP10151.1"/>
    <property type="molecule type" value="Genomic_DNA"/>
</dbReference>
<protein>
    <recommendedName>
        <fullName evidence="13">Extracellular metalloproteinase</fullName>
        <ecNumber evidence="13">3.4.24.-</ecNumber>
    </recommendedName>
    <alternativeName>
        <fullName evidence="13">Fungalysin</fullName>
    </alternativeName>
</protein>
<feature type="binding site" evidence="12">
    <location>
        <position position="485"/>
    </location>
    <ligand>
        <name>Zn(2+)</name>
        <dbReference type="ChEBI" id="CHEBI:29105"/>
        <note>catalytic</note>
    </ligand>
</feature>
<dbReference type="PANTHER" id="PTHR33478">
    <property type="entry name" value="EXTRACELLULAR METALLOPROTEINASE MEP"/>
    <property type="match status" value="1"/>
</dbReference>
<evidence type="ECO:0000256" key="2">
    <source>
        <dbReference type="ARBA" id="ARBA00006006"/>
    </source>
</evidence>
<keyword evidence="4 13" id="KW-0645">Protease</keyword>
<dbReference type="InterPro" id="IPR001842">
    <property type="entry name" value="Peptidase_M36"/>
</dbReference>
<reference evidence="16" key="1">
    <citation type="journal article" date="2018" name="Nat. Microbiol.">
        <title>Leveraging single-cell genomics to expand the fungal tree of life.</title>
        <authorList>
            <person name="Ahrendt S.R."/>
            <person name="Quandt C.A."/>
            <person name="Ciobanu D."/>
            <person name="Clum A."/>
            <person name="Salamov A."/>
            <person name="Andreopoulos B."/>
            <person name="Cheng J.F."/>
            <person name="Woyke T."/>
            <person name="Pelin A."/>
            <person name="Henrissat B."/>
            <person name="Reynolds N.K."/>
            <person name="Benny G.L."/>
            <person name="Smith M.E."/>
            <person name="James T.Y."/>
            <person name="Grigoriev I.V."/>
        </authorList>
    </citation>
    <scope>NUCLEOTIDE SEQUENCE [LARGE SCALE GENOMIC DNA]</scope>
    <source>
        <strain evidence="16">RSA 1356</strain>
    </source>
</reference>
<dbReference type="Proteomes" id="UP000271241">
    <property type="component" value="Unassembled WGS sequence"/>
</dbReference>
<dbReference type="Gene3D" id="1.10.390.10">
    <property type="entry name" value="Neutral Protease Domain 2"/>
    <property type="match status" value="1"/>
</dbReference>
<organism evidence="15 16">
    <name type="scientific">Thamnocephalis sphaerospora</name>
    <dbReference type="NCBI Taxonomy" id="78915"/>
    <lineage>
        <taxon>Eukaryota</taxon>
        <taxon>Fungi</taxon>
        <taxon>Fungi incertae sedis</taxon>
        <taxon>Zoopagomycota</taxon>
        <taxon>Zoopagomycotina</taxon>
        <taxon>Zoopagomycetes</taxon>
        <taxon>Zoopagales</taxon>
        <taxon>Sigmoideomycetaceae</taxon>
        <taxon>Thamnocephalis</taxon>
    </lineage>
</organism>
<evidence type="ECO:0000256" key="11">
    <source>
        <dbReference type="PIRSR" id="PIRSR601842-1"/>
    </source>
</evidence>
<keyword evidence="8 12" id="KW-0862">Zinc</keyword>
<dbReference type="CDD" id="cd09596">
    <property type="entry name" value="M36"/>
    <property type="match status" value="1"/>
</dbReference>
<sequence length="689" mass="76359">MTRLAVLALAFVSVANLCNARGTSTLSPSQWQSVQSRIQPSHAKPVGGYEVRSFYSLSPHTFEVFPFPDKEQPSDAAVSSKEQEDAAFEFVRQKLGIADDMYVFKDSDRMTKTGVMRVHLKQAIGGIEVGNGDIAVHVDMHGRVVAYSNSFYNIADGSNVNLWPETPLDVSGVLKAFILFAESIQLEVNARKVAVMLLSNPQDRASRYLIRGVPLVQGDIEARQAYIHSEKGTLEAAWEFFIDLNNNYLHPFVSINNPRVIALCDWTANAGTDYKYNVVKLGTRDPVFSGRSIVTDPVHGEASLEGWNSIGDGQVTDTTIGNNVQAHAPGRWFFSSLFRPKATNGVFDFLLDLGKHYIYNRAAAVVNLFYMCNILHDLFYAYGFTEATGNFQTNNWGRGGLGNDAIVAIAQSSVSTKPAQFITPPDGIAPRMNMFIWDVDGQQHDTSLWNDVIVHEFTHGVISRLTGGRFHADCMQTYMARGLAEGTADFSAAWMEMQEGDMPDMVRDFGSHSGAKLQQSIVYTLDINVNPLTYGCLGHVLWLMEPHLIGKVWTAVLHDLYWSLTSALGFAADKFSADITKGNTLALQLIVDGMKMQPCNPTFIEARDAIILAEQLLTSGKHRCKVWYAFAKRGLGAQARFNPIGYKIIEDFTLPSDCLSDPVAVKLRPTKNVEPNERAKMCVHTVRRT</sequence>
<keyword evidence="5 12" id="KW-0479">Metal-binding</keyword>
<evidence type="ECO:0000256" key="1">
    <source>
        <dbReference type="ARBA" id="ARBA00004613"/>
    </source>
</evidence>
<keyword evidence="3 13" id="KW-0964">Secreted</keyword>
<keyword evidence="10 13" id="KW-0865">Zymogen</keyword>
<name>A0A4P9XWW0_9FUNG</name>
<comment type="similarity">
    <text evidence="2 13">Belongs to the peptidase M36 family.</text>
</comment>
<dbReference type="PANTHER" id="PTHR33478:SF1">
    <property type="entry name" value="EXTRACELLULAR METALLOPROTEINASE MEP"/>
    <property type="match status" value="1"/>
</dbReference>
<dbReference type="GO" id="GO:0008270">
    <property type="term" value="F:zinc ion binding"/>
    <property type="evidence" value="ECO:0007669"/>
    <property type="project" value="InterPro"/>
</dbReference>
<dbReference type="InterPro" id="IPR027268">
    <property type="entry name" value="Peptidase_M4/M1_CTD_sf"/>
</dbReference>
<evidence type="ECO:0000256" key="6">
    <source>
        <dbReference type="ARBA" id="ARBA00022729"/>
    </source>
</evidence>
<dbReference type="Pfam" id="PF02128">
    <property type="entry name" value="Peptidase_M36"/>
    <property type="match status" value="1"/>
</dbReference>
<evidence type="ECO:0000256" key="10">
    <source>
        <dbReference type="ARBA" id="ARBA00023145"/>
    </source>
</evidence>
<evidence type="ECO:0000256" key="8">
    <source>
        <dbReference type="ARBA" id="ARBA00022833"/>
    </source>
</evidence>
<dbReference type="Gene3D" id="3.10.170.10">
    <property type="match status" value="1"/>
</dbReference>
<dbReference type="GO" id="GO:0005615">
    <property type="term" value="C:extracellular space"/>
    <property type="evidence" value="ECO:0007669"/>
    <property type="project" value="InterPro"/>
</dbReference>
<evidence type="ECO:0000259" key="14">
    <source>
        <dbReference type="Pfam" id="PF07504"/>
    </source>
</evidence>
<feature type="binding site" evidence="12">
    <location>
        <position position="459"/>
    </location>
    <ligand>
        <name>Zn(2+)</name>
        <dbReference type="ChEBI" id="CHEBI:29105"/>
        <note>catalytic</note>
    </ligand>
</feature>
<evidence type="ECO:0000256" key="9">
    <source>
        <dbReference type="ARBA" id="ARBA00023049"/>
    </source>
</evidence>
<dbReference type="OrthoDB" id="3227768at2759"/>
<dbReference type="SUPFAM" id="SSF55486">
    <property type="entry name" value="Metalloproteases ('zincins'), catalytic domain"/>
    <property type="match status" value="1"/>
</dbReference>
<comment type="cofactor">
    <cofactor evidence="12">
        <name>Zn(2+)</name>
        <dbReference type="ChEBI" id="CHEBI:29105"/>
    </cofactor>
    <text evidence="12">Binds 1 zinc ion per subunit.</text>
</comment>
<keyword evidence="9 13" id="KW-0482">Metalloprotease</keyword>
<keyword evidence="7 13" id="KW-0378">Hydrolase</keyword>
<feature type="domain" description="FTP" evidence="14">
    <location>
        <begin position="109"/>
        <end position="151"/>
    </location>
</feature>
<dbReference type="EC" id="3.4.24.-" evidence="13"/>
<keyword evidence="6 13" id="KW-0732">Signal</keyword>
<feature type="binding site" evidence="12">
    <location>
        <position position="455"/>
    </location>
    <ligand>
        <name>Zn(2+)</name>
        <dbReference type="ChEBI" id="CHEBI:29105"/>
        <note>catalytic</note>
    </ligand>
</feature>
<evidence type="ECO:0000256" key="13">
    <source>
        <dbReference type="RuleBase" id="RU364017"/>
    </source>
</evidence>
<evidence type="ECO:0000313" key="16">
    <source>
        <dbReference type="Proteomes" id="UP000271241"/>
    </source>
</evidence>
<evidence type="ECO:0000256" key="12">
    <source>
        <dbReference type="PIRSR" id="PIRSR601842-2"/>
    </source>
</evidence>
<dbReference type="InterPro" id="IPR050371">
    <property type="entry name" value="Fungal_virulence_M36"/>
</dbReference>
<accession>A0A4P9XWW0</accession>
<feature type="signal peptide" evidence="13">
    <location>
        <begin position="1"/>
        <end position="20"/>
    </location>
</feature>
<dbReference type="Pfam" id="PF07504">
    <property type="entry name" value="FTP"/>
    <property type="match status" value="1"/>
</dbReference>
<evidence type="ECO:0000256" key="3">
    <source>
        <dbReference type="ARBA" id="ARBA00022525"/>
    </source>
</evidence>
<proteinExistence type="inferred from homology"/>
<comment type="subcellular location">
    <subcellularLocation>
        <location evidence="1 13">Secreted</location>
    </subcellularLocation>
</comment>
<keyword evidence="16" id="KW-1185">Reference proteome</keyword>
<dbReference type="GO" id="GO:0004222">
    <property type="term" value="F:metalloendopeptidase activity"/>
    <property type="evidence" value="ECO:0007669"/>
    <property type="project" value="InterPro"/>
</dbReference>
<dbReference type="GO" id="GO:0006508">
    <property type="term" value="P:proteolysis"/>
    <property type="evidence" value="ECO:0007669"/>
    <property type="project" value="UniProtKB-KW"/>
</dbReference>
<evidence type="ECO:0000256" key="5">
    <source>
        <dbReference type="ARBA" id="ARBA00022723"/>
    </source>
</evidence>